<keyword evidence="1" id="KW-0285">Flavoprotein</keyword>
<keyword evidence="8" id="KW-1185">Reference proteome</keyword>
<dbReference type="RefSeq" id="WP_345384440.1">
    <property type="nucleotide sequence ID" value="NZ_BAABIC010000033.1"/>
</dbReference>
<evidence type="ECO:0000256" key="3">
    <source>
        <dbReference type="ARBA" id="ARBA00023002"/>
    </source>
</evidence>
<reference evidence="8" key="1">
    <citation type="journal article" date="2019" name="Int. J. Syst. Evol. Microbiol.">
        <title>The Global Catalogue of Microorganisms (GCM) 10K type strain sequencing project: providing services to taxonomists for standard genome sequencing and annotation.</title>
        <authorList>
            <consortium name="The Broad Institute Genomics Platform"/>
            <consortium name="The Broad Institute Genome Sequencing Center for Infectious Disease"/>
            <person name="Wu L."/>
            <person name="Ma J."/>
        </authorList>
    </citation>
    <scope>NUCLEOTIDE SEQUENCE [LARGE SCALE GENOMIC DNA]</scope>
    <source>
        <strain evidence="8">JCM 18055</strain>
    </source>
</reference>
<feature type="domain" description="Luciferase-like" evidence="6">
    <location>
        <begin position="57"/>
        <end position="358"/>
    </location>
</feature>
<dbReference type="EMBL" id="BAABIC010000033">
    <property type="protein sequence ID" value="GAA4711851.1"/>
    <property type="molecule type" value="Genomic_DNA"/>
</dbReference>
<evidence type="ECO:0000313" key="8">
    <source>
        <dbReference type="Proteomes" id="UP001500325"/>
    </source>
</evidence>
<keyword evidence="3" id="KW-0560">Oxidoreductase</keyword>
<dbReference type="PANTHER" id="PTHR42847:SF4">
    <property type="entry name" value="ALKANESULFONATE MONOOXYGENASE-RELATED"/>
    <property type="match status" value="1"/>
</dbReference>
<dbReference type="Pfam" id="PF00296">
    <property type="entry name" value="Bac_luciferase"/>
    <property type="match status" value="1"/>
</dbReference>
<gene>
    <name evidence="7" type="ORF">GCM10023215_62920</name>
</gene>
<protein>
    <submittedName>
        <fullName evidence="7">LLM class flavin-dependent oxidoreductase</fullName>
    </submittedName>
</protein>
<evidence type="ECO:0000256" key="5">
    <source>
        <dbReference type="SAM" id="MobiDB-lite"/>
    </source>
</evidence>
<evidence type="ECO:0000256" key="1">
    <source>
        <dbReference type="ARBA" id="ARBA00022630"/>
    </source>
</evidence>
<dbReference type="InterPro" id="IPR036661">
    <property type="entry name" value="Luciferase-like_sf"/>
</dbReference>
<comment type="caution">
    <text evidence="7">The sequence shown here is derived from an EMBL/GenBank/DDBJ whole genome shotgun (WGS) entry which is preliminary data.</text>
</comment>
<evidence type="ECO:0000313" key="7">
    <source>
        <dbReference type="EMBL" id="GAA4711851.1"/>
    </source>
</evidence>
<organism evidence="7 8">
    <name type="scientific">Pseudonocardia yuanmonensis</name>
    <dbReference type="NCBI Taxonomy" id="1095914"/>
    <lineage>
        <taxon>Bacteria</taxon>
        <taxon>Bacillati</taxon>
        <taxon>Actinomycetota</taxon>
        <taxon>Actinomycetes</taxon>
        <taxon>Pseudonocardiales</taxon>
        <taxon>Pseudonocardiaceae</taxon>
        <taxon>Pseudonocardia</taxon>
    </lineage>
</organism>
<keyword evidence="2" id="KW-0288">FMN</keyword>
<evidence type="ECO:0000256" key="2">
    <source>
        <dbReference type="ARBA" id="ARBA00022643"/>
    </source>
</evidence>
<feature type="region of interest" description="Disordered" evidence="5">
    <location>
        <begin position="1"/>
        <end position="31"/>
    </location>
</feature>
<sequence>MSSAAERLGLVPATPRPESQRTPVADGRTTHPIFNDQPLKLGLFGTNCSYGLTISHAETTYEPTWDHTLKIAQKADRLGFEALVPVARWRGFGSTTNFNGTCFETYTWATGLAALTENIGIFATSHLPTLHPIVAAKMATTADHVSHGRFGLNLVMGWFTPEMEMFGAEQREHDQRYVYGQQWIDFVNKLWTEEGSFDFVTQDFQSLDVESYPKPYQGPRPALINAGNSKSGVDFSARNVDVNFAAMDTVETMNGYTSDLKAKAREAHQREIQTMTYGLVVCRDTEDEAKRDFQHIVDMGDRDGANNVMKVLGMQSESFASQLASYQERFIAGWGGYPIVGTPEQVVEEMQRVHDLGGMDGMIMGMLDYHEEIDYFGDNVLPLLKQAGLRH</sequence>
<proteinExistence type="predicted"/>
<dbReference type="PANTHER" id="PTHR42847">
    <property type="entry name" value="ALKANESULFONATE MONOOXYGENASE"/>
    <property type="match status" value="1"/>
</dbReference>
<evidence type="ECO:0000256" key="4">
    <source>
        <dbReference type="ARBA" id="ARBA00023033"/>
    </source>
</evidence>
<dbReference type="SUPFAM" id="SSF51679">
    <property type="entry name" value="Bacterial luciferase-like"/>
    <property type="match status" value="1"/>
</dbReference>
<dbReference type="InterPro" id="IPR011251">
    <property type="entry name" value="Luciferase-like_dom"/>
</dbReference>
<accession>A0ABP8XPA1</accession>
<name>A0ABP8XPA1_9PSEU</name>
<dbReference type="Gene3D" id="3.20.20.30">
    <property type="entry name" value="Luciferase-like domain"/>
    <property type="match status" value="1"/>
</dbReference>
<evidence type="ECO:0000259" key="6">
    <source>
        <dbReference type="Pfam" id="PF00296"/>
    </source>
</evidence>
<keyword evidence="4" id="KW-0503">Monooxygenase</keyword>
<dbReference type="InterPro" id="IPR050172">
    <property type="entry name" value="SsuD_RutA_monooxygenase"/>
</dbReference>
<dbReference type="CDD" id="cd01094">
    <property type="entry name" value="Alkanesulfonate_monoxygenase"/>
    <property type="match status" value="1"/>
</dbReference>
<dbReference type="Proteomes" id="UP001500325">
    <property type="component" value="Unassembled WGS sequence"/>
</dbReference>